<proteinExistence type="inferred from homology"/>
<evidence type="ECO:0000256" key="10">
    <source>
        <dbReference type="SAM" id="MobiDB-lite"/>
    </source>
</evidence>
<feature type="compositionally biased region" description="Polar residues" evidence="10">
    <location>
        <begin position="327"/>
        <end position="352"/>
    </location>
</feature>
<feature type="active site" description="Proton donor/acceptor" evidence="9">
    <location>
        <position position="853"/>
    </location>
</feature>
<feature type="compositionally biased region" description="Gly residues" evidence="10">
    <location>
        <begin position="1543"/>
        <end position="1553"/>
    </location>
</feature>
<evidence type="ECO:0000256" key="5">
    <source>
        <dbReference type="ARBA" id="ARBA00022723"/>
    </source>
</evidence>
<comment type="similarity">
    <text evidence="2 9">Belongs to the peptidase M14 family.</text>
</comment>
<dbReference type="PANTHER" id="PTHR12756">
    <property type="entry name" value="CYTOSOLIC CARBOXYPEPTIDASE"/>
    <property type="match status" value="1"/>
</dbReference>
<feature type="region of interest" description="Disordered" evidence="10">
    <location>
        <begin position="327"/>
        <end position="381"/>
    </location>
</feature>
<dbReference type="PROSITE" id="PS52035">
    <property type="entry name" value="PEPTIDASE_M14"/>
    <property type="match status" value="1"/>
</dbReference>
<keyword evidence="6" id="KW-0378">Hydrolase</keyword>
<evidence type="ECO:0000256" key="2">
    <source>
        <dbReference type="ARBA" id="ARBA00005988"/>
    </source>
</evidence>
<feature type="compositionally biased region" description="Low complexity" evidence="10">
    <location>
        <begin position="963"/>
        <end position="985"/>
    </location>
</feature>
<feature type="domain" description="Peptidase M14" evidence="11">
    <location>
        <begin position="618"/>
        <end position="889"/>
    </location>
</feature>
<dbReference type="InterPro" id="IPR040626">
    <property type="entry name" value="Pepdidase_M14_N"/>
</dbReference>
<feature type="region of interest" description="Disordered" evidence="10">
    <location>
        <begin position="1537"/>
        <end position="1557"/>
    </location>
</feature>
<dbReference type="Pfam" id="PF00246">
    <property type="entry name" value="Peptidase_M14"/>
    <property type="match status" value="1"/>
</dbReference>
<feature type="compositionally biased region" description="Low complexity" evidence="10">
    <location>
        <begin position="285"/>
        <end position="299"/>
    </location>
</feature>
<dbReference type="VEuPathDB" id="VectorBase:MDOA013827"/>
<dbReference type="CDD" id="cd06907">
    <property type="entry name" value="M14_AGBL2-3_like"/>
    <property type="match status" value="1"/>
</dbReference>
<evidence type="ECO:0000256" key="6">
    <source>
        <dbReference type="ARBA" id="ARBA00022801"/>
    </source>
</evidence>
<feature type="region of interest" description="Disordered" evidence="10">
    <location>
        <begin position="1628"/>
        <end position="1653"/>
    </location>
</feature>
<dbReference type="GO" id="GO:0008270">
    <property type="term" value="F:zinc ion binding"/>
    <property type="evidence" value="ECO:0007669"/>
    <property type="project" value="InterPro"/>
</dbReference>
<keyword evidence="8" id="KW-0482">Metalloprotease</keyword>
<dbReference type="FunFam" id="3.40.630.10:FF:000011">
    <property type="entry name" value="cytosolic carboxypeptidase 2 isoform X1"/>
    <property type="match status" value="1"/>
</dbReference>
<dbReference type="Gene3D" id="3.40.630.10">
    <property type="entry name" value="Zn peptidases"/>
    <property type="match status" value="1"/>
</dbReference>
<organism evidence="12">
    <name type="scientific">Musca domestica</name>
    <name type="common">House fly</name>
    <dbReference type="NCBI Taxonomy" id="7370"/>
    <lineage>
        <taxon>Eukaryota</taxon>
        <taxon>Metazoa</taxon>
        <taxon>Ecdysozoa</taxon>
        <taxon>Arthropoda</taxon>
        <taxon>Hexapoda</taxon>
        <taxon>Insecta</taxon>
        <taxon>Pterygota</taxon>
        <taxon>Neoptera</taxon>
        <taxon>Endopterygota</taxon>
        <taxon>Diptera</taxon>
        <taxon>Brachycera</taxon>
        <taxon>Muscomorpha</taxon>
        <taxon>Muscoidea</taxon>
        <taxon>Muscidae</taxon>
        <taxon>Musca</taxon>
    </lineage>
</organism>
<keyword evidence="7" id="KW-0862">Zinc</keyword>
<evidence type="ECO:0000256" key="1">
    <source>
        <dbReference type="ARBA" id="ARBA00001947"/>
    </source>
</evidence>
<evidence type="ECO:0000256" key="3">
    <source>
        <dbReference type="ARBA" id="ARBA00022645"/>
    </source>
</evidence>
<feature type="region of interest" description="Disordered" evidence="10">
    <location>
        <begin position="1388"/>
        <end position="1412"/>
    </location>
</feature>
<feature type="compositionally biased region" description="Low complexity" evidence="10">
    <location>
        <begin position="137"/>
        <end position="147"/>
    </location>
</feature>
<feature type="region of interest" description="Disordered" evidence="10">
    <location>
        <begin position="1079"/>
        <end position="1100"/>
    </location>
</feature>
<feature type="compositionally biased region" description="Basic and acidic residues" evidence="10">
    <location>
        <begin position="152"/>
        <end position="161"/>
    </location>
</feature>
<dbReference type="eggNOG" id="KOG3641">
    <property type="taxonomic scope" value="Eukaryota"/>
</dbReference>
<feature type="region of interest" description="Disordered" evidence="10">
    <location>
        <begin position="959"/>
        <end position="992"/>
    </location>
</feature>
<dbReference type="GO" id="GO:0006508">
    <property type="term" value="P:proteolysis"/>
    <property type="evidence" value="ECO:0007669"/>
    <property type="project" value="UniProtKB-KW"/>
</dbReference>
<reference evidence="12" key="1">
    <citation type="submission" date="2020-05" db="UniProtKB">
        <authorList>
            <consortium name="EnsemblMetazoa"/>
        </authorList>
    </citation>
    <scope>IDENTIFICATION</scope>
    <source>
        <strain evidence="12">Aabys</strain>
    </source>
</reference>
<dbReference type="InterPro" id="IPR000834">
    <property type="entry name" value="Peptidase_M14"/>
</dbReference>
<feature type="compositionally biased region" description="Polar residues" evidence="10">
    <location>
        <begin position="1091"/>
        <end position="1100"/>
    </location>
</feature>
<keyword evidence="5" id="KW-0479">Metal-binding</keyword>
<evidence type="ECO:0000256" key="4">
    <source>
        <dbReference type="ARBA" id="ARBA00022670"/>
    </source>
</evidence>
<dbReference type="Pfam" id="PF18027">
    <property type="entry name" value="Pepdidase_M14_N"/>
    <property type="match status" value="1"/>
</dbReference>
<comment type="cofactor">
    <cofactor evidence="1">
        <name>Zn(2+)</name>
        <dbReference type="ChEBI" id="CHEBI:29105"/>
    </cofactor>
</comment>
<evidence type="ECO:0000259" key="11">
    <source>
        <dbReference type="PROSITE" id="PS52035"/>
    </source>
</evidence>
<feature type="compositionally biased region" description="Polar residues" evidence="10">
    <location>
        <begin position="1123"/>
        <end position="1133"/>
    </location>
</feature>
<dbReference type="SUPFAM" id="SSF53187">
    <property type="entry name" value="Zn-dependent exopeptidases"/>
    <property type="match status" value="1"/>
</dbReference>
<dbReference type="GO" id="GO:0004181">
    <property type="term" value="F:metallocarboxypeptidase activity"/>
    <property type="evidence" value="ECO:0007669"/>
    <property type="project" value="InterPro"/>
</dbReference>
<evidence type="ECO:0000313" key="12">
    <source>
        <dbReference type="EnsemblMetazoa" id="MDOA013827-PB"/>
    </source>
</evidence>
<feature type="region of interest" description="Disordered" evidence="10">
    <location>
        <begin position="1117"/>
        <end position="1150"/>
    </location>
</feature>
<dbReference type="InterPro" id="IPR050821">
    <property type="entry name" value="Cytosolic_carboxypeptidase"/>
</dbReference>
<keyword evidence="4" id="KW-0645">Protease</keyword>
<feature type="compositionally biased region" description="Low complexity" evidence="10">
    <location>
        <begin position="1637"/>
        <end position="1653"/>
    </location>
</feature>
<evidence type="ECO:0000256" key="7">
    <source>
        <dbReference type="ARBA" id="ARBA00022833"/>
    </source>
</evidence>
<dbReference type="Gene3D" id="2.60.40.3120">
    <property type="match status" value="1"/>
</dbReference>
<accession>A0A1I8NCM2</accession>
<evidence type="ECO:0000256" key="9">
    <source>
        <dbReference type="PROSITE-ProRule" id="PRU01379"/>
    </source>
</evidence>
<dbReference type="PANTHER" id="PTHR12756:SF45">
    <property type="entry name" value="CYTOSOLIC CARBOXYPEPTIDASE NNA1"/>
    <property type="match status" value="1"/>
</dbReference>
<sequence length="1674" mass="190516">MKDNQKGFLGSFLSKGLKTNQLEVNTDEKTLRPIARLKEPRDLFALPKDKDNDCSQQAPRWPIECQVIEERIVHIPTVPAQPEPFYQPTGKELKPNPVGEENGIVVFNYNPISAVNYDKSARSSSNKNHNDDDSSDSDVSSCESQGSTPDLKTPKRLDKNTHLITKLLTTLEQRSSSNSNEEEEDEEEEDDEDTENENEQENDEEGRTWAEENPITQEEIEDIWADKSPEYRAATPTYIRKQFGKDVIAQKYGKVGSKTKKRQRKPIELEQDLMAGLQVEFSRTSLDPNPDNDKPSPSNEYAKLKANPIFNPDMSLNLNELARQSENTSLNSCRKSSNWLSKSKRPQQQSANMEIPQPFSANYSSSSSCSPQSREHSVSPMYGPQSHQITCCSDAPCSCSCTNLNSKLNCKQNFQIKPKAGGEEEEYDDEIENLNLRKSIHDSKSSTKSLHSYLPQFSRSAVGGSKFLTNCHPYNPEEYDGLEFESRFESGNLAKAVQITPAYYELYLRPDLYTSRSRQWFYFRVRKTKRNMLYRFSIVNLIKSDSLYNDGMRPLMYSTHNAKTRNEGWVRCGDNICYYRNDDDNQTSEEEEDNSSYTLTFNIEFEHDNDTVYFAHSYPYTYSDLQDYLMEIQKNPVKSKFCKLRLLCRTLAGNNVYYLTVTTPAVTEELMKRKKSIVISARVHPSETPSSWMMKGLMDFITGDSTVAKRLRHKFIFKLIPMLNPDGVIVGNSRNSLTGKDLNRQYRTVIRETYPSIWYTKALIKRLIDECGVSMYCDMHAHSRRHNIFIYGCENKRNPEKKLTEQVFPLMLHKNVADKFSFENCKFKIQRSKEGTGRIVVWMLGITNSYTIEASFGGSLLGSRKGTHFTTQDYEHMGRAFCETLLDYCDDNPNKVKRNAKLLKRIKKIRKREKREQKALKLKKLADQILIFLRQQECLRLKIIERLLKEGSSAEEPINIPLSDYSSDEGSSSSSDNEGKGPSSSKDFSDLEGPCCHPLKAPPCSPELDMEIRKFKYSRMRKIMQELDRIYFQPLFHKKCQFLQKSRRPTPPVIIRSRPKIKNNLKMPLKSKSKINIKQKPFHSKIRRNDNLSTSPSQSTLTNSKITLQCVRPISDSASSSSLNTLKGGNSQGELVKKKRRKGGHCRPMANAKPRLKVSRALRLWLEKRQIIIIRRKLPHKAKMRCKSLHRRKKEERLLLDLPTTDPGSDLVFSTDDEYVMDSNGVQQCYGTIPRHIRRGLLQSELQRRYIEEIGDGLRNMPPELIITSPSNKTKHPPIKVLLKPSTTTKKYVAPPKSAELPMIGEPARRTSSWHNLNTAPQTPITPQWYSMNVTRRQQSPAVTTPKPVFKTKSMAKKEALSKEDLEIKLSLKKKIWTGIQPEDGPYGLDRSRPLTWVPPPPLKTPTKKSVDHKRADCARNVLRLENEAFLTACSQKLLEWQSINSNEEETPRDSQNSKLPMSLMMPELNEDHTMRIFKHLANMKKPTKPKSDTETKTKQKRNIITKVAETTTFLTKISKNKSRSTMAVGTYRSTVNKQTNTTGGGNPNGVGGQQHNRIHTRNPSKFKTGGIVATAVQTSNTKNKAKKSKAHKLNNIQEVTSEIRPSTSSGGALVLASTATTLVRKVKTKLKKKKSSSTTNSQNAATNTNNSSTVAKDGIVTYISAKAAGSCSS</sequence>
<feature type="region of interest" description="Disordered" evidence="10">
    <location>
        <begin position="120"/>
        <end position="229"/>
    </location>
</feature>
<protein>
    <recommendedName>
        <fullName evidence="11">Peptidase M14 domain-containing protein</fullName>
    </recommendedName>
</protein>
<dbReference type="VEuPathDB" id="VectorBase:MDOMA2_021065"/>
<feature type="compositionally biased region" description="Low complexity" evidence="10">
    <location>
        <begin position="359"/>
        <end position="372"/>
    </location>
</feature>
<dbReference type="EnsemblMetazoa" id="MDOA013827-RB">
    <property type="protein sequence ID" value="MDOA013827-PB"/>
    <property type="gene ID" value="MDOA013827"/>
</dbReference>
<evidence type="ECO:0000256" key="8">
    <source>
        <dbReference type="ARBA" id="ARBA00023049"/>
    </source>
</evidence>
<feature type="compositionally biased region" description="Acidic residues" evidence="10">
    <location>
        <begin position="180"/>
        <end position="204"/>
    </location>
</feature>
<name>A0A1I8NCM2_MUSDO</name>
<feature type="region of interest" description="Disordered" evidence="10">
    <location>
        <begin position="1482"/>
        <end position="1501"/>
    </location>
</feature>
<keyword evidence="3" id="KW-0121">Carboxypeptidase</keyword>
<feature type="region of interest" description="Disordered" evidence="10">
    <location>
        <begin position="273"/>
        <end position="303"/>
    </location>
</feature>